<gene>
    <name evidence="2" type="ORF">VSH64_17995</name>
</gene>
<accession>A0ABZ1II91</accession>
<reference evidence="2 3" key="1">
    <citation type="journal article" date="2015" name="Int. J. Syst. Evol. Microbiol.">
        <title>Amycolatopsis rhabdoformis sp. nov., an actinomycete isolated from a tropical forest soil.</title>
        <authorList>
            <person name="Souza W.R."/>
            <person name="Silva R.E."/>
            <person name="Goodfellow M."/>
            <person name="Busarakam K."/>
            <person name="Figueiro F.S."/>
            <person name="Ferreira D."/>
            <person name="Rodrigues-Filho E."/>
            <person name="Moraes L.A.B."/>
            <person name="Zucchi T.D."/>
        </authorList>
    </citation>
    <scope>NUCLEOTIDE SEQUENCE [LARGE SCALE GENOMIC DNA]</scope>
    <source>
        <strain evidence="2 3">NCIMB 14900</strain>
    </source>
</reference>
<dbReference type="EMBL" id="CP142149">
    <property type="protein sequence ID" value="WSE33967.1"/>
    <property type="molecule type" value="Genomic_DNA"/>
</dbReference>
<name>A0ABZ1II91_9PSEU</name>
<evidence type="ECO:0000313" key="3">
    <source>
        <dbReference type="Proteomes" id="UP001330812"/>
    </source>
</evidence>
<feature type="domain" description="SCP2" evidence="1">
    <location>
        <begin position="23"/>
        <end position="112"/>
    </location>
</feature>
<evidence type="ECO:0000313" key="2">
    <source>
        <dbReference type="EMBL" id="WSE33967.1"/>
    </source>
</evidence>
<dbReference type="Proteomes" id="UP001330812">
    <property type="component" value="Chromosome"/>
</dbReference>
<dbReference type="Pfam" id="PF02036">
    <property type="entry name" value="SCP2"/>
    <property type="match status" value="1"/>
</dbReference>
<proteinExistence type="predicted"/>
<organism evidence="2 3">
    <name type="scientific">Amycolatopsis rhabdoformis</name>
    <dbReference type="NCBI Taxonomy" id="1448059"/>
    <lineage>
        <taxon>Bacteria</taxon>
        <taxon>Bacillati</taxon>
        <taxon>Actinomycetota</taxon>
        <taxon>Actinomycetes</taxon>
        <taxon>Pseudonocardiales</taxon>
        <taxon>Pseudonocardiaceae</taxon>
        <taxon>Amycolatopsis</taxon>
    </lineage>
</organism>
<protein>
    <submittedName>
        <fullName evidence="2">SCP2 sterol-binding domain-containing protein</fullName>
    </submittedName>
</protein>
<evidence type="ECO:0000259" key="1">
    <source>
        <dbReference type="Pfam" id="PF02036"/>
    </source>
</evidence>
<dbReference type="InterPro" id="IPR036527">
    <property type="entry name" value="SCP2_sterol-bd_dom_sf"/>
</dbReference>
<dbReference type="RefSeq" id="WP_326836765.1">
    <property type="nucleotide sequence ID" value="NZ_CP142149.1"/>
</dbReference>
<dbReference type="InterPro" id="IPR003033">
    <property type="entry name" value="SCP2_sterol-bd_dom"/>
</dbReference>
<sequence length="135" mass="14581">MPAFSKPEEIYHYIGGIFEAAFADADLSAKLAGTGLVLKMVCTNPESALLIDTQNRRVTGDAFDAPADATMTMDSEVANGYWQGKVNLTFAMARGKVKVDGPVSKLIKLAPLSKKLFPVYVEKLRADGREDLIVG</sequence>
<dbReference type="SUPFAM" id="SSF55718">
    <property type="entry name" value="SCP-like"/>
    <property type="match status" value="1"/>
</dbReference>
<dbReference type="Gene3D" id="3.30.1050.10">
    <property type="entry name" value="SCP2 sterol-binding domain"/>
    <property type="match status" value="1"/>
</dbReference>
<keyword evidence="3" id="KW-1185">Reference proteome</keyword>